<evidence type="ECO:0000313" key="2">
    <source>
        <dbReference type="EMBL" id="MFD1782918.1"/>
    </source>
</evidence>
<name>A0ABW4MZI8_9CAUL</name>
<accession>A0ABW4MZI8</accession>
<evidence type="ECO:0000256" key="1">
    <source>
        <dbReference type="SAM" id="MobiDB-lite"/>
    </source>
</evidence>
<dbReference type="EMBL" id="JBHUEY010000001">
    <property type="protein sequence ID" value="MFD1782918.1"/>
    <property type="molecule type" value="Genomic_DNA"/>
</dbReference>
<reference evidence="3" key="1">
    <citation type="journal article" date="2019" name="Int. J. Syst. Evol. Microbiol.">
        <title>The Global Catalogue of Microorganisms (GCM) 10K type strain sequencing project: providing services to taxonomists for standard genome sequencing and annotation.</title>
        <authorList>
            <consortium name="The Broad Institute Genomics Platform"/>
            <consortium name="The Broad Institute Genome Sequencing Center for Infectious Disease"/>
            <person name="Wu L."/>
            <person name="Ma J."/>
        </authorList>
    </citation>
    <scope>NUCLEOTIDE SEQUENCE [LARGE SCALE GENOMIC DNA]</scope>
    <source>
        <strain evidence="3">DFY28</strain>
    </source>
</reference>
<protein>
    <submittedName>
        <fullName evidence="2">Uncharacterized protein</fullName>
    </submittedName>
</protein>
<gene>
    <name evidence="2" type="ORF">ACFSC0_05895</name>
</gene>
<dbReference type="RefSeq" id="WP_377282555.1">
    <property type="nucleotide sequence ID" value="NZ_JBHRSI010000007.1"/>
</dbReference>
<keyword evidence="3" id="KW-1185">Reference proteome</keyword>
<comment type="caution">
    <text evidence="2">The sequence shown here is derived from an EMBL/GenBank/DDBJ whole genome shotgun (WGS) entry which is preliminary data.</text>
</comment>
<feature type="region of interest" description="Disordered" evidence="1">
    <location>
        <begin position="77"/>
        <end position="100"/>
    </location>
</feature>
<evidence type="ECO:0000313" key="3">
    <source>
        <dbReference type="Proteomes" id="UP001597237"/>
    </source>
</evidence>
<proteinExistence type="predicted"/>
<organism evidence="2 3">
    <name type="scientific">Phenylobacterium terrae</name>
    <dbReference type="NCBI Taxonomy" id="2665495"/>
    <lineage>
        <taxon>Bacteria</taxon>
        <taxon>Pseudomonadati</taxon>
        <taxon>Pseudomonadota</taxon>
        <taxon>Alphaproteobacteria</taxon>
        <taxon>Caulobacterales</taxon>
        <taxon>Caulobacteraceae</taxon>
        <taxon>Phenylobacterium</taxon>
    </lineage>
</organism>
<dbReference type="Proteomes" id="UP001597237">
    <property type="component" value="Unassembled WGS sequence"/>
</dbReference>
<sequence>MAITNAREYEAALEEAIALMDAEPGRQGAEPRLMQLLEDIERYRPTFSVEAPGRGDDISARAGELVGRATELKRRWHERQPSRWTSFPEGRDGIGPTTGV</sequence>